<evidence type="ECO:0000256" key="1">
    <source>
        <dbReference type="ARBA" id="ARBA00005409"/>
    </source>
</evidence>
<dbReference type="EMBL" id="ADAS02000040">
    <property type="protein sequence ID" value="OAV94324.1"/>
    <property type="molecule type" value="Genomic_DNA"/>
</dbReference>
<protein>
    <recommendedName>
        <fullName evidence="5">Trehalose 6-phosphate phosphatase</fullName>
    </recommendedName>
</protein>
<gene>
    <name evidence="2" type="ORF">PTTG_11995</name>
</gene>
<dbReference type="AlphaFoldDB" id="A0A180GP66"/>
<dbReference type="GO" id="GO:0005992">
    <property type="term" value="P:trehalose biosynthetic process"/>
    <property type="evidence" value="ECO:0007669"/>
    <property type="project" value="InterPro"/>
</dbReference>
<name>A0A180GP66_PUCT1</name>
<dbReference type="PANTHER" id="PTHR10788:SF106">
    <property type="entry name" value="BCDNA.GH08860"/>
    <property type="match status" value="1"/>
</dbReference>
<dbReference type="InterPro" id="IPR036412">
    <property type="entry name" value="HAD-like_sf"/>
</dbReference>
<evidence type="ECO:0000313" key="4">
    <source>
        <dbReference type="Proteomes" id="UP000005240"/>
    </source>
</evidence>
<evidence type="ECO:0000313" key="2">
    <source>
        <dbReference type="EMBL" id="OAV94324.1"/>
    </source>
</evidence>
<dbReference type="Gene3D" id="3.40.50.1000">
    <property type="entry name" value="HAD superfamily/HAD-like"/>
    <property type="match status" value="1"/>
</dbReference>
<dbReference type="PANTHER" id="PTHR10788">
    <property type="entry name" value="TREHALOSE-6-PHOSPHATE SYNTHASE"/>
    <property type="match status" value="1"/>
</dbReference>
<dbReference type="InterPro" id="IPR023214">
    <property type="entry name" value="HAD_sf"/>
</dbReference>
<reference evidence="2" key="1">
    <citation type="submission" date="2009-11" db="EMBL/GenBank/DDBJ databases">
        <authorList>
            <consortium name="The Broad Institute Genome Sequencing Platform"/>
            <person name="Ward D."/>
            <person name="Feldgarden M."/>
            <person name="Earl A."/>
            <person name="Young S.K."/>
            <person name="Zeng Q."/>
            <person name="Koehrsen M."/>
            <person name="Alvarado L."/>
            <person name="Berlin A."/>
            <person name="Bochicchio J."/>
            <person name="Borenstein D."/>
            <person name="Chapman S.B."/>
            <person name="Chen Z."/>
            <person name="Engels R."/>
            <person name="Freedman E."/>
            <person name="Gellesch M."/>
            <person name="Goldberg J."/>
            <person name="Griggs A."/>
            <person name="Gujja S."/>
            <person name="Heilman E."/>
            <person name="Heiman D."/>
            <person name="Hepburn T."/>
            <person name="Howarth C."/>
            <person name="Jen D."/>
            <person name="Larson L."/>
            <person name="Lewis B."/>
            <person name="Mehta T."/>
            <person name="Park D."/>
            <person name="Pearson M."/>
            <person name="Roberts A."/>
            <person name="Saif S."/>
            <person name="Shea T."/>
            <person name="Shenoy N."/>
            <person name="Sisk P."/>
            <person name="Stolte C."/>
            <person name="Sykes S."/>
            <person name="Thomson T."/>
            <person name="Walk T."/>
            <person name="White J."/>
            <person name="Yandava C."/>
            <person name="Izard J."/>
            <person name="Baranova O.V."/>
            <person name="Blanton J.M."/>
            <person name="Tanner A.C."/>
            <person name="Dewhirst F.E."/>
            <person name="Haas B."/>
            <person name="Nusbaum C."/>
            <person name="Birren B."/>
        </authorList>
    </citation>
    <scope>NUCLEOTIDE SEQUENCE [LARGE SCALE GENOMIC DNA]</scope>
    <source>
        <strain evidence="2">1-1 BBBD Race 1</strain>
    </source>
</reference>
<reference evidence="3 4" key="3">
    <citation type="journal article" date="2017" name="G3 (Bethesda)">
        <title>Comparative analysis highlights variable genome content of wheat rusts and divergence of the mating loci.</title>
        <authorList>
            <person name="Cuomo C.A."/>
            <person name="Bakkeren G."/>
            <person name="Khalil H.B."/>
            <person name="Panwar V."/>
            <person name="Joly D."/>
            <person name="Linning R."/>
            <person name="Sakthikumar S."/>
            <person name="Song X."/>
            <person name="Adiconis X."/>
            <person name="Fan L."/>
            <person name="Goldberg J.M."/>
            <person name="Levin J.Z."/>
            <person name="Young S."/>
            <person name="Zeng Q."/>
            <person name="Anikster Y."/>
            <person name="Bruce M."/>
            <person name="Wang M."/>
            <person name="Yin C."/>
            <person name="McCallum B."/>
            <person name="Szabo L.J."/>
            <person name="Hulbert S."/>
            <person name="Chen X."/>
            <person name="Fellers J.P."/>
        </authorList>
    </citation>
    <scope>NUCLEOTIDE SEQUENCE</scope>
    <source>
        <strain evidence="4">Isolate 1-1 / race 1 (BBBD)</strain>
        <strain evidence="3">isolate 1-1 / race 1 (BBBD)</strain>
    </source>
</reference>
<sequence length="475" mass="53853">MIYSTILVTFLFTQSARSPHPSMVSMAGHGATATDTAMGATQMSHLTASPLLTDAKSAHIAENLQDSQHLLQQAHVDSSHVEAKFKPVEAHPDVQVNPKGLEANHLRLMKKQGKKIKWSLKKMMKKFGWNRMTIKSTIVPPMEDTDRLKLAKSYVNADGDRVFVFDNDGTFKPYKGENSAENIARLDKALLKLLEDPKNEVWFVTARDVGRLEQTYGHIPGINMVGKQGMQFSKRNKAKLVLPSTEPMERFHAECEALAENAIKLYTGKAYPEAYRTRLILPVRDEKLRPEIEKAAQEVEEKMKKFISHHPDGKMYDVVVQTHRREGNEPPKVEVRIFHKEANDKGFVANLLLDQRKPDFGLSMGDMSMDEPMHKAMRENGHHAILVKDENPRPPDETEAPWDSYASHSLESHEDAITLLEDLSNSQSAVKAAKKVSLKVRIQQVWKNFMEASSSFFEKLKQRLIWNRGGKNDPK</sequence>
<dbReference type="Pfam" id="PF02358">
    <property type="entry name" value="Trehalose_PPase"/>
    <property type="match status" value="1"/>
</dbReference>
<proteinExistence type="inferred from homology"/>
<evidence type="ECO:0008006" key="5">
    <source>
        <dbReference type="Google" id="ProtNLM"/>
    </source>
</evidence>
<organism evidence="2">
    <name type="scientific">Puccinia triticina (isolate 1-1 / race 1 (BBBD))</name>
    <name type="common">Brown leaf rust fungus</name>
    <dbReference type="NCBI Taxonomy" id="630390"/>
    <lineage>
        <taxon>Eukaryota</taxon>
        <taxon>Fungi</taxon>
        <taxon>Dikarya</taxon>
        <taxon>Basidiomycota</taxon>
        <taxon>Pucciniomycotina</taxon>
        <taxon>Pucciniomycetes</taxon>
        <taxon>Pucciniales</taxon>
        <taxon>Pucciniaceae</taxon>
        <taxon>Puccinia</taxon>
    </lineage>
</organism>
<dbReference type="Proteomes" id="UP000005240">
    <property type="component" value="Unassembled WGS sequence"/>
</dbReference>
<dbReference type="VEuPathDB" id="FungiDB:PTTG_11995"/>
<dbReference type="EnsemblFungi" id="PTTG_11995-t43_1">
    <property type="protein sequence ID" value="PTTG_11995-t43_1-p1"/>
    <property type="gene ID" value="PTTG_11995"/>
</dbReference>
<dbReference type="OrthoDB" id="2518172at2759"/>
<dbReference type="InterPro" id="IPR003337">
    <property type="entry name" value="Trehalose_PPase"/>
</dbReference>
<comment type="similarity">
    <text evidence="1">In the N-terminal section; belongs to the glycosyltransferase 20 family.</text>
</comment>
<accession>A0A180GP66</accession>
<evidence type="ECO:0000313" key="3">
    <source>
        <dbReference type="EnsemblFungi" id="PTTG_11995-t43_1-p1"/>
    </source>
</evidence>
<reference evidence="2" key="2">
    <citation type="submission" date="2016-05" db="EMBL/GenBank/DDBJ databases">
        <title>Comparative analysis highlights variable genome content of wheat rusts and divergence of the mating loci.</title>
        <authorList>
            <person name="Cuomo C.A."/>
            <person name="Bakkeren G."/>
            <person name="Szabo L."/>
            <person name="Khalil H."/>
            <person name="Joly D."/>
            <person name="Goldberg J."/>
            <person name="Young S."/>
            <person name="Zeng Q."/>
            <person name="Fellers J."/>
        </authorList>
    </citation>
    <scope>NUCLEOTIDE SEQUENCE [LARGE SCALE GENOMIC DNA]</scope>
    <source>
        <strain evidence="2">1-1 BBBD Race 1</strain>
    </source>
</reference>
<dbReference type="InterPro" id="IPR001830">
    <property type="entry name" value="Glyco_trans_20"/>
</dbReference>
<dbReference type="STRING" id="630390.A0A180GP66"/>
<dbReference type="GO" id="GO:0003825">
    <property type="term" value="F:alpha,alpha-trehalose-phosphate synthase (UDP-forming) activity"/>
    <property type="evidence" value="ECO:0007669"/>
    <property type="project" value="TreeGrafter"/>
</dbReference>
<keyword evidence="4" id="KW-1185">Reference proteome</keyword>
<dbReference type="SUPFAM" id="SSF56784">
    <property type="entry name" value="HAD-like"/>
    <property type="match status" value="1"/>
</dbReference>
<reference evidence="3" key="4">
    <citation type="submission" date="2025-05" db="UniProtKB">
        <authorList>
            <consortium name="EnsemblFungi"/>
        </authorList>
    </citation>
    <scope>IDENTIFICATION</scope>
    <source>
        <strain evidence="3">isolate 1-1 / race 1 (BBBD)</strain>
    </source>
</reference>